<name>A0A2K9YY29_RHILE</name>
<organism evidence="3 4">
    <name type="scientific">Rhizobium leguminosarum</name>
    <dbReference type="NCBI Taxonomy" id="384"/>
    <lineage>
        <taxon>Bacteria</taxon>
        <taxon>Pseudomonadati</taxon>
        <taxon>Pseudomonadota</taxon>
        <taxon>Alphaproteobacteria</taxon>
        <taxon>Hyphomicrobiales</taxon>
        <taxon>Rhizobiaceae</taxon>
        <taxon>Rhizobium/Agrobacterium group</taxon>
        <taxon>Rhizobium</taxon>
    </lineage>
</organism>
<keyword evidence="1" id="KW-0472">Membrane</keyword>
<feature type="transmembrane region" description="Helical" evidence="1">
    <location>
        <begin position="24"/>
        <end position="45"/>
    </location>
</feature>
<dbReference type="Pfam" id="PF19040">
    <property type="entry name" value="SGNH"/>
    <property type="match status" value="1"/>
</dbReference>
<dbReference type="AlphaFoldDB" id="A0A2K9YY29"/>
<reference evidence="3 4" key="1">
    <citation type="submission" date="2017-11" db="EMBL/GenBank/DDBJ databases">
        <title>Complete genome of Rhizobium leguminosarum Norway, an ineffective micro-symbiont.</title>
        <authorList>
            <person name="Hoffrichter A."/>
            <person name="Liang J."/>
            <person name="Brachmann A."/>
            <person name="Marin M."/>
        </authorList>
    </citation>
    <scope>NUCLEOTIDE SEQUENCE [LARGE SCALE GENOMIC DNA]</scope>
    <source>
        <strain evidence="3 4">Norway</strain>
    </source>
</reference>
<dbReference type="Proteomes" id="UP000238523">
    <property type="component" value="Chromosome"/>
</dbReference>
<dbReference type="InterPro" id="IPR043968">
    <property type="entry name" value="SGNH"/>
</dbReference>
<evidence type="ECO:0000313" key="4">
    <source>
        <dbReference type="Proteomes" id="UP000238523"/>
    </source>
</evidence>
<dbReference type="EMBL" id="CP025012">
    <property type="protein sequence ID" value="AUW40902.1"/>
    <property type="molecule type" value="Genomic_DNA"/>
</dbReference>
<feature type="domain" description="SGNH" evidence="2">
    <location>
        <begin position="73"/>
        <end position="299"/>
    </location>
</feature>
<gene>
    <name evidence="3" type="ORF">CUJ84_Chr000492</name>
</gene>
<sequence>MNPECRLDLEQPARKANLQGDLKLIGLGGIGVAAVAIASVGLVHIPQSEKTVARAALIEAARLDNGGSSTTNCHVNLAGVSSPPCTFGNNENGRIMLIGDSHAAQWFDPVRMAADEERWQFISRTKTSCPLLEVSIWYPSKAAIYKECEQWRASVLEEVAAAPPDIIILANSSGYDGWIAENSLPASRSRAQQLWETALIQLLKRLTPQSEVWLIRDTPRMHPNYRACLSYSDDCHRARALALDGLTDDAQIAHKFGNAVNVIDFTDRFCDEKQCSVVIGGEIAYRDYNHITGTFSAGFTDDFRSILKHHQ</sequence>
<keyword evidence="1" id="KW-0812">Transmembrane</keyword>
<proteinExistence type="predicted"/>
<accession>A0A2K9YY29</accession>
<keyword evidence="1" id="KW-1133">Transmembrane helix</keyword>
<protein>
    <recommendedName>
        <fullName evidence="2">SGNH domain-containing protein</fullName>
    </recommendedName>
</protein>
<evidence type="ECO:0000256" key="1">
    <source>
        <dbReference type="SAM" id="Phobius"/>
    </source>
</evidence>
<evidence type="ECO:0000259" key="2">
    <source>
        <dbReference type="Pfam" id="PF19040"/>
    </source>
</evidence>
<evidence type="ECO:0000313" key="3">
    <source>
        <dbReference type="EMBL" id="AUW40902.1"/>
    </source>
</evidence>